<evidence type="ECO:0000313" key="3">
    <source>
        <dbReference type="Proteomes" id="UP000190023"/>
    </source>
</evidence>
<dbReference type="EMBL" id="MUYB01000017">
    <property type="protein sequence ID" value="OOS04676.1"/>
    <property type="molecule type" value="Genomic_DNA"/>
</dbReference>
<name>A0A1T0B3Q9_9PAST</name>
<protein>
    <submittedName>
        <fullName evidence="2">Glutathione S-transferase</fullName>
    </submittedName>
</protein>
<dbReference type="Pfam" id="PF13409">
    <property type="entry name" value="GST_N_2"/>
    <property type="match status" value="1"/>
</dbReference>
<dbReference type="SUPFAM" id="SSF47616">
    <property type="entry name" value="GST C-terminal domain-like"/>
    <property type="match status" value="1"/>
</dbReference>
<dbReference type="PANTHER" id="PTHR43968:SF6">
    <property type="entry name" value="GLUTATHIONE S-TRANSFERASE OMEGA"/>
    <property type="match status" value="1"/>
</dbReference>
<organism evidence="2 3">
    <name type="scientific">[Haemophilus] felis</name>
    <dbReference type="NCBI Taxonomy" id="123822"/>
    <lineage>
        <taxon>Bacteria</taxon>
        <taxon>Pseudomonadati</taxon>
        <taxon>Pseudomonadota</taxon>
        <taxon>Gammaproteobacteria</taxon>
        <taxon>Pasteurellales</taxon>
        <taxon>Pasteurellaceae</taxon>
    </lineage>
</organism>
<dbReference type="Proteomes" id="UP000190023">
    <property type="component" value="Unassembled WGS sequence"/>
</dbReference>
<proteinExistence type="predicted"/>
<comment type="caution">
    <text evidence="2">The sequence shown here is derived from an EMBL/GenBank/DDBJ whole genome shotgun (WGS) entry which is preliminary data.</text>
</comment>
<reference evidence="2 3" key="1">
    <citation type="submission" date="2017-02" db="EMBL/GenBank/DDBJ databases">
        <title>Draft genome sequence of Haemophilus felis CCUG 31170 type strain.</title>
        <authorList>
            <person name="Engstrom-Jakobsson H."/>
            <person name="Salva-Serra F."/>
            <person name="Thorell K."/>
            <person name="Gonzales-Siles L."/>
            <person name="Karlsson R."/>
            <person name="Boulund F."/>
            <person name="Engstrand L."/>
            <person name="Kristiansson E."/>
            <person name="Moore E."/>
        </authorList>
    </citation>
    <scope>NUCLEOTIDE SEQUENCE [LARGE SCALE GENOMIC DNA]</scope>
    <source>
        <strain evidence="2 3">CCUG 31170</strain>
    </source>
</reference>
<dbReference type="SUPFAM" id="SSF52833">
    <property type="entry name" value="Thioredoxin-like"/>
    <property type="match status" value="1"/>
</dbReference>
<evidence type="ECO:0000259" key="1">
    <source>
        <dbReference type="PROSITE" id="PS50404"/>
    </source>
</evidence>
<feature type="domain" description="GST N-terminal" evidence="1">
    <location>
        <begin position="1"/>
        <end position="81"/>
    </location>
</feature>
<evidence type="ECO:0000313" key="2">
    <source>
        <dbReference type="EMBL" id="OOS04676.1"/>
    </source>
</evidence>
<dbReference type="GO" id="GO:0005737">
    <property type="term" value="C:cytoplasm"/>
    <property type="evidence" value="ECO:0007669"/>
    <property type="project" value="TreeGrafter"/>
</dbReference>
<dbReference type="OrthoDB" id="8634103at2"/>
<dbReference type="CDD" id="cd03049">
    <property type="entry name" value="GST_N_3"/>
    <property type="match status" value="1"/>
</dbReference>
<sequence length="207" mass="23974">MKLWHSTTSPYVRKVMAVIKYHQLDDHIELQTIQAAFDPNSPHNQDNPLGRVPALQLDNGEWLYNSQVIAEYLDDLGAKSSHKPRLLSQGDARWTQLQLHALADGIMENTLPMIAERFFRPENEWWTSRHQQVIDRNLRSFNELERQLVSFSDELNLGTISAVCVIDWFVMRAAKLSVNLSETAPHLVDWAKKMNAKYPELRETQPK</sequence>
<dbReference type="InterPro" id="IPR050983">
    <property type="entry name" value="GST_Omega/HSP26"/>
</dbReference>
<dbReference type="PROSITE" id="PS50404">
    <property type="entry name" value="GST_NTER"/>
    <property type="match status" value="1"/>
</dbReference>
<dbReference type="STRING" id="123822.B0188_04660"/>
<dbReference type="Gene3D" id="1.20.1050.10">
    <property type="match status" value="1"/>
</dbReference>
<keyword evidence="2" id="KW-0808">Transferase</keyword>
<accession>A0A1T0B3Q9</accession>
<dbReference type="InterPro" id="IPR004045">
    <property type="entry name" value="Glutathione_S-Trfase_N"/>
</dbReference>
<dbReference type="PANTHER" id="PTHR43968">
    <property type="match status" value="1"/>
</dbReference>
<dbReference type="AlphaFoldDB" id="A0A1T0B3Q9"/>
<keyword evidence="3" id="KW-1185">Reference proteome</keyword>
<dbReference type="InterPro" id="IPR036282">
    <property type="entry name" value="Glutathione-S-Trfase_C_sf"/>
</dbReference>
<dbReference type="InterPro" id="IPR036249">
    <property type="entry name" value="Thioredoxin-like_sf"/>
</dbReference>
<gene>
    <name evidence="2" type="ORF">B0188_04660</name>
</gene>
<dbReference type="GO" id="GO:0016740">
    <property type="term" value="F:transferase activity"/>
    <property type="evidence" value="ECO:0007669"/>
    <property type="project" value="UniProtKB-KW"/>
</dbReference>
<dbReference type="Gene3D" id="3.40.30.10">
    <property type="entry name" value="Glutaredoxin"/>
    <property type="match status" value="1"/>
</dbReference>